<name>A0A8T0DJN9_9TREM</name>
<sequence length="105" mass="11477">MKVNPFEANSSPRCVSLALKLAEGYNLHAQGQFTEEALQTASYVDDRLMSVPTAKNVRAVVVFPKPLLLKGAFVRPTLVPVRGLSSLTVNLDRQQTEARKDPGIV</sequence>
<dbReference type="Proteomes" id="UP000699462">
    <property type="component" value="Unassembled WGS sequence"/>
</dbReference>
<comment type="caution">
    <text evidence="1">The sequence shown here is derived from an EMBL/GenBank/DDBJ whole genome shotgun (WGS) entry which is preliminary data.</text>
</comment>
<organism evidence="1 2">
    <name type="scientific">Paragonimus westermani</name>
    <dbReference type="NCBI Taxonomy" id="34504"/>
    <lineage>
        <taxon>Eukaryota</taxon>
        <taxon>Metazoa</taxon>
        <taxon>Spiralia</taxon>
        <taxon>Lophotrochozoa</taxon>
        <taxon>Platyhelminthes</taxon>
        <taxon>Trematoda</taxon>
        <taxon>Digenea</taxon>
        <taxon>Plagiorchiida</taxon>
        <taxon>Troglotremata</taxon>
        <taxon>Troglotrematidae</taxon>
        <taxon>Paragonimus</taxon>
    </lineage>
</organism>
<dbReference type="EMBL" id="JTDF01003770">
    <property type="protein sequence ID" value="KAF8567512.1"/>
    <property type="molecule type" value="Genomic_DNA"/>
</dbReference>
<reference evidence="1 2" key="1">
    <citation type="submission" date="2019-07" db="EMBL/GenBank/DDBJ databases">
        <title>Annotation for the trematode Paragonimus westermani.</title>
        <authorList>
            <person name="Choi Y.-J."/>
        </authorList>
    </citation>
    <scope>NUCLEOTIDE SEQUENCE [LARGE SCALE GENOMIC DNA]</scope>
    <source>
        <strain evidence="1">180907_Pwestermani</strain>
    </source>
</reference>
<protein>
    <submittedName>
        <fullName evidence="1">Uncharacterized protein</fullName>
    </submittedName>
</protein>
<proteinExistence type="predicted"/>
<evidence type="ECO:0000313" key="2">
    <source>
        <dbReference type="Proteomes" id="UP000699462"/>
    </source>
</evidence>
<gene>
    <name evidence="1" type="ORF">P879_10206</name>
</gene>
<dbReference type="AlphaFoldDB" id="A0A8T0DJN9"/>
<accession>A0A8T0DJN9</accession>
<dbReference type="OrthoDB" id="10051210at2759"/>
<evidence type="ECO:0000313" key="1">
    <source>
        <dbReference type="EMBL" id="KAF8567512.1"/>
    </source>
</evidence>
<keyword evidence="2" id="KW-1185">Reference proteome</keyword>